<reference evidence="2" key="1">
    <citation type="journal article" date="2020" name="Stud. Mycol.">
        <title>101 Dothideomycetes genomes: a test case for predicting lifestyles and emergence of pathogens.</title>
        <authorList>
            <person name="Haridas S."/>
            <person name="Albert R."/>
            <person name="Binder M."/>
            <person name="Bloem J."/>
            <person name="Labutti K."/>
            <person name="Salamov A."/>
            <person name="Andreopoulos B."/>
            <person name="Baker S."/>
            <person name="Barry K."/>
            <person name="Bills G."/>
            <person name="Bluhm B."/>
            <person name="Cannon C."/>
            <person name="Castanera R."/>
            <person name="Culley D."/>
            <person name="Daum C."/>
            <person name="Ezra D."/>
            <person name="Gonzalez J."/>
            <person name="Henrissat B."/>
            <person name="Kuo A."/>
            <person name="Liang C."/>
            <person name="Lipzen A."/>
            <person name="Lutzoni F."/>
            <person name="Magnuson J."/>
            <person name="Mondo S."/>
            <person name="Nolan M."/>
            <person name="Ohm R."/>
            <person name="Pangilinan J."/>
            <person name="Park H.-J."/>
            <person name="Ramirez L."/>
            <person name="Alfaro M."/>
            <person name="Sun H."/>
            <person name="Tritt A."/>
            <person name="Yoshinaga Y."/>
            <person name="Zwiers L.-H."/>
            <person name="Turgeon B."/>
            <person name="Goodwin S."/>
            <person name="Spatafora J."/>
            <person name="Crous P."/>
            <person name="Grigoriev I."/>
        </authorList>
    </citation>
    <scope>NUCLEOTIDE SEQUENCE</scope>
    <source>
        <strain evidence="2">CBS 121410</strain>
    </source>
</reference>
<dbReference type="AlphaFoldDB" id="A0A9P4HLV1"/>
<gene>
    <name evidence="2" type="ORF">K490DRAFT_60010</name>
</gene>
<dbReference type="Proteomes" id="UP000799776">
    <property type="component" value="Unassembled WGS sequence"/>
</dbReference>
<feature type="compositionally biased region" description="Low complexity" evidence="1">
    <location>
        <begin position="404"/>
        <end position="424"/>
    </location>
</feature>
<dbReference type="EMBL" id="ML978749">
    <property type="protein sequence ID" value="KAF2083994.1"/>
    <property type="molecule type" value="Genomic_DNA"/>
</dbReference>
<evidence type="ECO:0000313" key="2">
    <source>
        <dbReference type="EMBL" id="KAF2083994.1"/>
    </source>
</evidence>
<feature type="region of interest" description="Disordered" evidence="1">
    <location>
        <begin position="391"/>
        <end position="474"/>
    </location>
</feature>
<protein>
    <submittedName>
        <fullName evidence="2">Uncharacterized protein</fullName>
    </submittedName>
</protein>
<sequence length="552" mass="61701">MDSHFHSHPDLFLTFRVLQLTRRELEQDAVQGLESCSMSRKIRTSQHRISKSQRCEDYPSRTWCPRKAHDEGKKYSHYSLDRLVNEVNKQFSRPMFVPSKAALDHSLFLACKSEPDFGSWSLLAIVRALGLVNTTLASIRSSQSDEELLLCQGNEVANTNVWDENFLGNLEHILLVLRQALVEAFIRKSNLRPFIRRCLEALREEAKQEQKYWRLQRKLLSWFSEYAGGRPLSTTWPWSIRPSLAVLWGDCWMFYPYEDGGHAYQPSSQWTSVQQSGRPGGSGFAESVAGYLLPQWLSPQADEYETFGRELTGLGGGGEAGEDEDEDEYMMAEAAAAGASSIFLHVPELPGGSVAEQSRPFGFELPTSTGIPNHVDLPQAPSVASATIRRLPRDGSTAAAAHWQQQQQQQQQQLSLSSSEATHSSPHHHHHHHHHHTRTRRAYVATHPYLNPPFASPPNALASGYSQPQAPNHSQLATQTNYNIDALLQQALPPYPPAYAFGQQAVTLSGALPTVTAEAPSPPIALHDYLNPPAVPSAPQTDRLLHPYRSQF</sequence>
<feature type="compositionally biased region" description="Basic residues" evidence="1">
    <location>
        <begin position="425"/>
        <end position="441"/>
    </location>
</feature>
<evidence type="ECO:0000313" key="3">
    <source>
        <dbReference type="Proteomes" id="UP000799776"/>
    </source>
</evidence>
<keyword evidence="3" id="KW-1185">Reference proteome</keyword>
<proteinExistence type="predicted"/>
<feature type="compositionally biased region" description="Polar residues" evidence="1">
    <location>
        <begin position="464"/>
        <end position="474"/>
    </location>
</feature>
<comment type="caution">
    <text evidence="2">The sequence shown here is derived from an EMBL/GenBank/DDBJ whole genome shotgun (WGS) entry which is preliminary data.</text>
</comment>
<feature type="region of interest" description="Disordered" evidence="1">
    <location>
        <begin position="533"/>
        <end position="552"/>
    </location>
</feature>
<dbReference type="OrthoDB" id="5305647at2759"/>
<feature type="region of interest" description="Disordered" evidence="1">
    <location>
        <begin position="355"/>
        <end position="378"/>
    </location>
</feature>
<organism evidence="2 3">
    <name type="scientific">Saccharata proteae CBS 121410</name>
    <dbReference type="NCBI Taxonomy" id="1314787"/>
    <lineage>
        <taxon>Eukaryota</taxon>
        <taxon>Fungi</taxon>
        <taxon>Dikarya</taxon>
        <taxon>Ascomycota</taxon>
        <taxon>Pezizomycotina</taxon>
        <taxon>Dothideomycetes</taxon>
        <taxon>Dothideomycetes incertae sedis</taxon>
        <taxon>Botryosphaeriales</taxon>
        <taxon>Saccharataceae</taxon>
        <taxon>Saccharata</taxon>
    </lineage>
</organism>
<accession>A0A9P4HLV1</accession>
<evidence type="ECO:0000256" key="1">
    <source>
        <dbReference type="SAM" id="MobiDB-lite"/>
    </source>
</evidence>
<name>A0A9P4HLV1_9PEZI</name>